<evidence type="ECO:0000259" key="1">
    <source>
        <dbReference type="PROSITE" id="PS50097"/>
    </source>
</evidence>
<dbReference type="CDD" id="cd18186">
    <property type="entry name" value="BTB_POZ_ZBTB_KLHL-like"/>
    <property type="match status" value="1"/>
</dbReference>
<dbReference type="PROSITE" id="PS50097">
    <property type="entry name" value="BTB"/>
    <property type="match status" value="1"/>
</dbReference>
<dbReference type="Proteomes" id="UP001595075">
    <property type="component" value="Unassembled WGS sequence"/>
</dbReference>
<name>A0ABR4CU92_9HELO</name>
<dbReference type="InterPro" id="IPR011333">
    <property type="entry name" value="SKP1/BTB/POZ_sf"/>
</dbReference>
<gene>
    <name evidence="2" type="ORF">VTL71DRAFT_12064</name>
</gene>
<protein>
    <recommendedName>
        <fullName evidence="1">BTB domain-containing protein</fullName>
    </recommendedName>
</protein>
<dbReference type="EMBL" id="JAZHXI010000004">
    <property type="protein sequence ID" value="KAL2072721.1"/>
    <property type="molecule type" value="Genomic_DNA"/>
</dbReference>
<feature type="domain" description="BTB" evidence="1">
    <location>
        <begin position="22"/>
        <end position="87"/>
    </location>
</feature>
<keyword evidence="3" id="KW-1185">Reference proteome</keyword>
<proteinExistence type="predicted"/>
<evidence type="ECO:0000313" key="2">
    <source>
        <dbReference type="EMBL" id="KAL2072721.1"/>
    </source>
</evidence>
<accession>A0ABR4CU92</accession>
<dbReference type="PANTHER" id="PTHR47843">
    <property type="entry name" value="BTB DOMAIN-CONTAINING PROTEIN-RELATED"/>
    <property type="match status" value="1"/>
</dbReference>
<dbReference type="Pfam" id="PF00651">
    <property type="entry name" value="BTB"/>
    <property type="match status" value="1"/>
</dbReference>
<dbReference type="Gene3D" id="3.30.710.10">
    <property type="entry name" value="Potassium Channel Kv1.1, Chain A"/>
    <property type="match status" value="1"/>
</dbReference>
<comment type="caution">
    <text evidence="2">The sequence shown here is derived from an EMBL/GenBank/DDBJ whole genome shotgun (WGS) entry which is preliminary data.</text>
</comment>
<dbReference type="SUPFAM" id="SSF54695">
    <property type="entry name" value="POZ domain"/>
    <property type="match status" value="1"/>
</dbReference>
<evidence type="ECO:0000313" key="3">
    <source>
        <dbReference type="Proteomes" id="UP001595075"/>
    </source>
</evidence>
<reference evidence="2 3" key="1">
    <citation type="journal article" date="2024" name="Commun. Biol.">
        <title>Comparative genomic analysis of thermophilic fungi reveals convergent evolutionary adaptations and gene losses.</title>
        <authorList>
            <person name="Steindorff A.S."/>
            <person name="Aguilar-Pontes M.V."/>
            <person name="Robinson A.J."/>
            <person name="Andreopoulos B."/>
            <person name="LaButti K."/>
            <person name="Kuo A."/>
            <person name="Mondo S."/>
            <person name="Riley R."/>
            <person name="Otillar R."/>
            <person name="Haridas S."/>
            <person name="Lipzen A."/>
            <person name="Grimwood J."/>
            <person name="Schmutz J."/>
            <person name="Clum A."/>
            <person name="Reid I.D."/>
            <person name="Moisan M.C."/>
            <person name="Butler G."/>
            <person name="Nguyen T.T.M."/>
            <person name="Dewar K."/>
            <person name="Conant G."/>
            <person name="Drula E."/>
            <person name="Henrissat B."/>
            <person name="Hansel C."/>
            <person name="Singer S."/>
            <person name="Hutchinson M.I."/>
            <person name="de Vries R.P."/>
            <person name="Natvig D.O."/>
            <person name="Powell A.J."/>
            <person name="Tsang A."/>
            <person name="Grigoriev I.V."/>
        </authorList>
    </citation>
    <scope>NUCLEOTIDE SEQUENCE [LARGE SCALE GENOMIC DNA]</scope>
    <source>
        <strain evidence="2 3">CBS 494.80</strain>
    </source>
</reference>
<dbReference type="InterPro" id="IPR000210">
    <property type="entry name" value="BTB/POZ_dom"/>
</dbReference>
<organism evidence="2 3">
    <name type="scientific">Oculimacula yallundae</name>
    <dbReference type="NCBI Taxonomy" id="86028"/>
    <lineage>
        <taxon>Eukaryota</taxon>
        <taxon>Fungi</taxon>
        <taxon>Dikarya</taxon>
        <taxon>Ascomycota</taxon>
        <taxon>Pezizomycotina</taxon>
        <taxon>Leotiomycetes</taxon>
        <taxon>Helotiales</taxon>
        <taxon>Ploettnerulaceae</taxon>
        <taxon>Oculimacula</taxon>
    </lineage>
</organism>
<sequence>MSSTCPAKPNLMFQVAPTLGSEMIVLRVGLERKEFTIHKALACDSVKFFKAAFENGFAEAKDDIMELPEDKPETISLLVDWIYRRTIPEGYTAAHVHTLFDLYVFADKICEPILKDQIVDCIQDMGEYLGHVDILFTQELFEKIKHIEMRGLKHFIITFMAYLFLLKGQAELDIEEEEGVDKGSPLNFAFDNRKPVYEGGRLADWISKEDLKIAWDALQGDFELFAHFQSLVFLGYRELEDPRHMRSIDRCFYHCHGKDEQCHYPRV</sequence>